<sequence>MSGDERDLFSAAQDISVEPLAARMRPRTIDEYIGQEHIIGKGRLLRRAIQADLLSSVIFYGPPGTGKTTLARVIANTTRSHFSTLNAVLSGVKELRYEIDNARDRLKHYGQKTILFIDEVHRWNKSQQDALLPWVENGTIILIGATTENPYFEVNAALVSRSRIFQLTKLSDEEMMRVAMQALKDRQRGYGAYKVHFEEGALEHLVSVAAGDARSLLNALQLAVETTPEHFPPQEGETIEITMAVAEESIQKRAVLYDKEGDYHFDVISAFIKSLRGSDPDAAMYWLAKMVAAGEEPRFIFRRMLILACEDVGMADPAAIRVVESCAEAYDRIGLPEGRFLLTQAALYLSTCPKSNSSLGFFDALSDVEKEADDEVPNHLKDPSRDGKDLGHGKGYLYPHSYREHFVAQQYLPDGLQGKIYYHPSDQGYEDRIKEAVERRREAQLESISASPFVENLTYSPPDRAAERWLKRASSNGSQLLLQIRDNLFEGLLIRRSDNILVLNASHGLLLWQAMKSNPEGLAVAIVRSDEDKAYIDHYKSQLELLRQPIVLSGPATQAIAQLDDDLKFELVIARNVLTRLWDDEDLVRAIFRVLKSDGLLRLCEGVPSQGSALSDFVADPALKLTLEKAESLVFHDKANAKTNWSVDDVPRFLGKFFSAIECRQETVQEERLLDKTSLTAWITGSYSKALDRLGLPSEGLLERVLAQLEGRCVRWRHTLVYISASNSPLRKSDRKDGDADWHEVLEKTK</sequence>
<dbReference type="AlphaFoldDB" id="A0A9D9E7C9"/>
<dbReference type="SUPFAM" id="SSF48019">
    <property type="entry name" value="post-AAA+ oligomerization domain-like"/>
    <property type="match status" value="1"/>
</dbReference>
<dbReference type="PANTHER" id="PTHR13779">
    <property type="entry name" value="WERNER HELICASE-INTERACTING PROTEIN 1 FAMILY MEMBER"/>
    <property type="match status" value="1"/>
</dbReference>
<dbReference type="Proteomes" id="UP000823633">
    <property type="component" value="Unassembled WGS sequence"/>
</dbReference>
<dbReference type="FunFam" id="1.20.272.10:FF:000001">
    <property type="entry name" value="Putative AAA family ATPase"/>
    <property type="match status" value="1"/>
</dbReference>
<evidence type="ECO:0000313" key="9">
    <source>
        <dbReference type="Proteomes" id="UP000823633"/>
    </source>
</evidence>
<protein>
    <recommendedName>
        <fullName evidence="3">Replication-associated recombination protein A</fullName>
    </recommendedName>
</protein>
<dbReference type="PANTHER" id="PTHR13779:SF7">
    <property type="entry name" value="ATPASE WRNIP1"/>
    <property type="match status" value="1"/>
</dbReference>
<dbReference type="NCBIfam" id="NF009883">
    <property type="entry name" value="PRK13341.1-4"/>
    <property type="match status" value="1"/>
</dbReference>
<comment type="caution">
    <text evidence="8">The sequence shown here is derived from an EMBL/GenBank/DDBJ whole genome shotgun (WGS) entry which is preliminary data.</text>
</comment>
<dbReference type="InterPro" id="IPR021886">
    <property type="entry name" value="MgsA_C"/>
</dbReference>
<dbReference type="Pfam" id="PF00004">
    <property type="entry name" value="AAA"/>
    <property type="match status" value="1"/>
</dbReference>
<dbReference type="Pfam" id="PF16193">
    <property type="entry name" value="AAA_assoc_2"/>
    <property type="match status" value="1"/>
</dbReference>
<dbReference type="SUPFAM" id="SSF53335">
    <property type="entry name" value="S-adenosyl-L-methionine-dependent methyltransferases"/>
    <property type="match status" value="1"/>
</dbReference>
<dbReference type="GO" id="GO:0008047">
    <property type="term" value="F:enzyme activator activity"/>
    <property type="evidence" value="ECO:0007669"/>
    <property type="project" value="TreeGrafter"/>
</dbReference>
<dbReference type="GO" id="GO:0016887">
    <property type="term" value="F:ATP hydrolysis activity"/>
    <property type="evidence" value="ECO:0007669"/>
    <property type="project" value="InterPro"/>
</dbReference>
<organism evidence="8 9">
    <name type="scientific">Candidatus Aphodenecus pullistercoris</name>
    <dbReference type="NCBI Taxonomy" id="2840669"/>
    <lineage>
        <taxon>Bacteria</taxon>
        <taxon>Pseudomonadati</taxon>
        <taxon>Spirochaetota</taxon>
        <taxon>Spirochaetia</taxon>
        <taxon>Spirochaetales</taxon>
        <taxon>Candidatus Aphodenecus</taxon>
    </lineage>
</organism>
<name>A0A9D9E7C9_9SPIR</name>
<evidence type="ECO:0000259" key="7">
    <source>
        <dbReference type="SMART" id="SM00382"/>
    </source>
</evidence>
<dbReference type="Gene3D" id="1.10.3710.10">
    <property type="entry name" value="DNA polymerase III clamp loader subunits, C-terminal domain"/>
    <property type="match status" value="1"/>
</dbReference>
<accession>A0A9D9E7C9</accession>
<evidence type="ECO:0000256" key="2">
    <source>
        <dbReference type="ARBA" id="ARBA00008959"/>
    </source>
</evidence>
<dbReference type="InterPro" id="IPR032423">
    <property type="entry name" value="AAA_assoc_2"/>
</dbReference>
<evidence type="ECO:0000313" key="8">
    <source>
        <dbReference type="EMBL" id="MBO8442767.1"/>
    </source>
</evidence>
<proteinExistence type="inferred from homology"/>
<dbReference type="InterPro" id="IPR027417">
    <property type="entry name" value="P-loop_NTPase"/>
</dbReference>
<dbReference type="InterPro" id="IPR029063">
    <property type="entry name" value="SAM-dependent_MTases_sf"/>
</dbReference>
<dbReference type="CDD" id="cd00009">
    <property type="entry name" value="AAA"/>
    <property type="match status" value="1"/>
</dbReference>
<dbReference type="FunFam" id="3.40.50.300:FF:000137">
    <property type="entry name" value="Replication-associated recombination protein A"/>
    <property type="match status" value="1"/>
</dbReference>
<dbReference type="Gene3D" id="3.40.50.150">
    <property type="entry name" value="Vaccinia Virus protein VP39"/>
    <property type="match status" value="1"/>
</dbReference>
<evidence type="ECO:0000256" key="6">
    <source>
        <dbReference type="ARBA" id="ARBA00022840"/>
    </source>
</evidence>
<evidence type="ECO:0000256" key="5">
    <source>
        <dbReference type="ARBA" id="ARBA00022741"/>
    </source>
</evidence>
<feature type="domain" description="AAA+ ATPase" evidence="7">
    <location>
        <begin position="53"/>
        <end position="170"/>
    </location>
</feature>
<dbReference type="InterPro" id="IPR051314">
    <property type="entry name" value="AAA_ATPase_RarA/MGS1/WRNIP1"/>
</dbReference>
<dbReference type="EMBL" id="JADIMU010000021">
    <property type="protein sequence ID" value="MBO8442767.1"/>
    <property type="molecule type" value="Genomic_DNA"/>
</dbReference>
<dbReference type="SUPFAM" id="SSF52540">
    <property type="entry name" value="P-loop containing nucleoside triphosphate hydrolases"/>
    <property type="match status" value="1"/>
</dbReference>
<dbReference type="NCBIfam" id="NF009881">
    <property type="entry name" value="PRK13341.1-2"/>
    <property type="match status" value="1"/>
</dbReference>
<comment type="similarity">
    <text evidence="2">Belongs to the AAA ATPase family. RarA/MGS1/WRNIP1 subfamily.</text>
</comment>
<dbReference type="Gene3D" id="1.20.272.10">
    <property type="match status" value="1"/>
</dbReference>
<keyword evidence="4" id="KW-0235">DNA replication</keyword>
<dbReference type="GO" id="GO:0000731">
    <property type="term" value="P:DNA synthesis involved in DNA repair"/>
    <property type="evidence" value="ECO:0007669"/>
    <property type="project" value="TreeGrafter"/>
</dbReference>
<comment type="function">
    <text evidence="1">DNA-dependent ATPase that plays important roles in cellular responses to stalled DNA replication processes.</text>
</comment>
<dbReference type="CDD" id="cd18139">
    <property type="entry name" value="HLD_clamp_RarA"/>
    <property type="match status" value="1"/>
</dbReference>
<gene>
    <name evidence="8" type="ORF">IAC42_03285</name>
</gene>
<dbReference type="InterPro" id="IPR003593">
    <property type="entry name" value="AAA+_ATPase"/>
</dbReference>
<dbReference type="GO" id="GO:0006261">
    <property type="term" value="P:DNA-templated DNA replication"/>
    <property type="evidence" value="ECO:0007669"/>
    <property type="project" value="TreeGrafter"/>
</dbReference>
<dbReference type="InterPro" id="IPR003959">
    <property type="entry name" value="ATPase_AAA_core"/>
</dbReference>
<dbReference type="Gene3D" id="1.10.8.60">
    <property type="match status" value="1"/>
</dbReference>
<evidence type="ECO:0000256" key="1">
    <source>
        <dbReference type="ARBA" id="ARBA00002393"/>
    </source>
</evidence>
<dbReference type="GO" id="GO:0005524">
    <property type="term" value="F:ATP binding"/>
    <property type="evidence" value="ECO:0007669"/>
    <property type="project" value="UniProtKB-KW"/>
</dbReference>
<dbReference type="Pfam" id="PF12002">
    <property type="entry name" value="MgsA_C"/>
    <property type="match status" value="1"/>
</dbReference>
<keyword evidence="6" id="KW-0067">ATP-binding</keyword>
<evidence type="ECO:0000256" key="3">
    <source>
        <dbReference type="ARBA" id="ARBA00020776"/>
    </source>
</evidence>
<dbReference type="Gene3D" id="3.40.50.300">
    <property type="entry name" value="P-loop containing nucleotide triphosphate hydrolases"/>
    <property type="match status" value="1"/>
</dbReference>
<dbReference type="GO" id="GO:0003677">
    <property type="term" value="F:DNA binding"/>
    <property type="evidence" value="ECO:0007669"/>
    <property type="project" value="InterPro"/>
</dbReference>
<evidence type="ECO:0000256" key="4">
    <source>
        <dbReference type="ARBA" id="ARBA00022705"/>
    </source>
</evidence>
<dbReference type="InterPro" id="IPR008921">
    <property type="entry name" value="DNA_pol3_clamp-load_cplx_C"/>
</dbReference>
<dbReference type="SMART" id="SM00382">
    <property type="entry name" value="AAA"/>
    <property type="match status" value="1"/>
</dbReference>
<keyword evidence="5" id="KW-0547">Nucleotide-binding</keyword>
<reference evidence="8" key="2">
    <citation type="journal article" date="2021" name="PeerJ">
        <title>Extensive microbial diversity within the chicken gut microbiome revealed by metagenomics and culture.</title>
        <authorList>
            <person name="Gilroy R."/>
            <person name="Ravi A."/>
            <person name="Getino M."/>
            <person name="Pursley I."/>
            <person name="Horton D.L."/>
            <person name="Alikhan N.F."/>
            <person name="Baker D."/>
            <person name="Gharbi K."/>
            <person name="Hall N."/>
            <person name="Watson M."/>
            <person name="Adriaenssens E.M."/>
            <person name="Foster-Nyarko E."/>
            <person name="Jarju S."/>
            <person name="Secka A."/>
            <person name="Antonio M."/>
            <person name="Oren A."/>
            <person name="Chaudhuri R.R."/>
            <person name="La Ragione R."/>
            <person name="Hildebrand F."/>
            <person name="Pallen M.J."/>
        </authorList>
    </citation>
    <scope>NUCLEOTIDE SEQUENCE</scope>
    <source>
        <strain evidence="8">11167</strain>
    </source>
</reference>
<dbReference type="GO" id="GO:0017116">
    <property type="term" value="F:single-stranded DNA helicase activity"/>
    <property type="evidence" value="ECO:0007669"/>
    <property type="project" value="TreeGrafter"/>
</dbReference>
<reference evidence="8" key="1">
    <citation type="submission" date="2020-10" db="EMBL/GenBank/DDBJ databases">
        <authorList>
            <person name="Gilroy R."/>
        </authorList>
    </citation>
    <scope>NUCLEOTIDE SEQUENCE</scope>
    <source>
        <strain evidence="8">11167</strain>
    </source>
</reference>